<dbReference type="CDD" id="cd01189">
    <property type="entry name" value="INT_ICEBs1_C_like"/>
    <property type="match status" value="1"/>
</dbReference>
<dbReference type="EMBL" id="UFYW01000001">
    <property type="protein sequence ID" value="STD83457.1"/>
    <property type="molecule type" value="Genomic_DNA"/>
</dbReference>
<accession>A0A1L8TJA9</accession>
<name>A0A1L8TJA9_ENTGA</name>
<evidence type="ECO:0000256" key="3">
    <source>
        <dbReference type="ARBA" id="ARBA00023125"/>
    </source>
</evidence>
<evidence type="ECO:0000256" key="4">
    <source>
        <dbReference type="ARBA" id="ARBA00023172"/>
    </source>
</evidence>
<dbReference type="InterPro" id="IPR004107">
    <property type="entry name" value="Integrase_SAM-like_N"/>
</dbReference>
<dbReference type="RefSeq" id="WP_060815585.1">
    <property type="nucleotide sequence ID" value="NZ_JBHULA010000063.1"/>
</dbReference>
<dbReference type="GO" id="GO:0003677">
    <property type="term" value="F:DNA binding"/>
    <property type="evidence" value="ECO:0007669"/>
    <property type="project" value="UniProtKB-KW"/>
</dbReference>
<dbReference type="Pfam" id="PF00589">
    <property type="entry name" value="Phage_integrase"/>
    <property type="match status" value="1"/>
</dbReference>
<dbReference type="Pfam" id="PF14659">
    <property type="entry name" value="Phage_int_SAM_3"/>
    <property type="match status" value="1"/>
</dbReference>
<organism evidence="6 7">
    <name type="scientific">Enterococcus gallinarum</name>
    <dbReference type="NCBI Taxonomy" id="1353"/>
    <lineage>
        <taxon>Bacteria</taxon>
        <taxon>Bacillati</taxon>
        <taxon>Bacillota</taxon>
        <taxon>Bacilli</taxon>
        <taxon>Lactobacillales</taxon>
        <taxon>Enterococcaceae</taxon>
        <taxon>Enterococcus</taxon>
    </lineage>
</organism>
<dbReference type="InterPro" id="IPR002104">
    <property type="entry name" value="Integrase_catalytic"/>
</dbReference>
<dbReference type="OrthoDB" id="9803188at2"/>
<dbReference type="Gene3D" id="1.10.443.10">
    <property type="entry name" value="Intergrase catalytic core"/>
    <property type="match status" value="1"/>
</dbReference>
<dbReference type="InterPro" id="IPR011010">
    <property type="entry name" value="DNA_brk_join_enz"/>
</dbReference>
<dbReference type="Pfam" id="PF14657">
    <property type="entry name" value="Arm-DNA-bind_4"/>
    <property type="match status" value="1"/>
</dbReference>
<proteinExistence type="inferred from homology"/>
<keyword evidence="3" id="KW-0238">DNA-binding</keyword>
<dbReference type="AlphaFoldDB" id="A0A1L8TJA9"/>
<dbReference type="InterPro" id="IPR013762">
    <property type="entry name" value="Integrase-like_cat_sf"/>
</dbReference>
<keyword evidence="2" id="KW-0229">DNA integration</keyword>
<feature type="domain" description="Tyr recombinase" evidence="5">
    <location>
        <begin position="171"/>
        <end position="373"/>
    </location>
</feature>
<evidence type="ECO:0000259" key="5">
    <source>
        <dbReference type="PROSITE" id="PS51898"/>
    </source>
</evidence>
<reference evidence="6 7" key="1">
    <citation type="submission" date="2018-06" db="EMBL/GenBank/DDBJ databases">
        <authorList>
            <consortium name="Pathogen Informatics"/>
            <person name="Doyle S."/>
        </authorList>
    </citation>
    <scope>NUCLEOTIDE SEQUENCE [LARGE SCALE GENOMIC DNA]</scope>
    <source>
        <strain evidence="6 7">NCTC12360</strain>
    </source>
</reference>
<dbReference type="PANTHER" id="PTHR30349">
    <property type="entry name" value="PHAGE INTEGRASE-RELATED"/>
    <property type="match status" value="1"/>
</dbReference>
<dbReference type="GO" id="GO:0006310">
    <property type="term" value="P:DNA recombination"/>
    <property type="evidence" value="ECO:0007669"/>
    <property type="project" value="UniProtKB-KW"/>
</dbReference>
<evidence type="ECO:0000256" key="2">
    <source>
        <dbReference type="ARBA" id="ARBA00022908"/>
    </source>
</evidence>
<dbReference type="Gene3D" id="1.10.150.130">
    <property type="match status" value="1"/>
</dbReference>
<sequence>MIKKYTKKNGSTAYLVKVYLGVDPLTGKKKTTTKRGFKTQKAAKQEVARLQLLAQEYDLVIESNRLFSDIALEWFEQYKNTVKESTYVVQRVALNKHILPLFGERRISKISIPYCQKQVNHWYSYYKKYSNLIGMTNSIFQYAKSLRLIRRNPMEGVIRPKRQKQIDEEKYTAPFYTKAEVLYFLQIAKKYPDPLYPMFHILTFTGLRKGELLALRWKDIDFKRGTLSVKQTLTTVEDWKLAFQTPKTEKSLRTISIDNQTLSIFRQCILKQKAFFLKTGRKPVENGAQLLFTTEENKPHYLDFLNHNLTKILKENKLKHMTVHGFRHTHCSLLFESGASIKEVQVRLGHTDVRTTMDIYAHVSEQKKEETADRFADYMNKLHEEEDGMVKRMVKTKKEQTPPIMKSAKS</sequence>
<gene>
    <name evidence="6" type="primary">Int-Tn_2</name>
    <name evidence="6" type="ORF">NCTC12360_01924</name>
</gene>
<evidence type="ECO:0000313" key="7">
    <source>
        <dbReference type="Proteomes" id="UP000254807"/>
    </source>
</evidence>
<dbReference type="InterPro" id="IPR050090">
    <property type="entry name" value="Tyrosine_recombinase_XerCD"/>
</dbReference>
<comment type="similarity">
    <text evidence="1">Belongs to the 'phage' integrase family.</text>
</comment>
<dbReference type="SUPFAM" id="SSF56349">
    <property type="entry name" value="DNA breaking-rejoining enzymes"/>
    <property type="match status" value="1"/>
</dbReference>
<keyword evidence="7" id="KW-1185">Reference proteome</keyword>
<dbReference type="InterPro" id="IPR028259">
    <property type="entry name" value="AP2-like_int_N"/>
</dbReference>
<dbReference type="PROSITE" id="PS51898">
    <property type="entry name" value="TYR_RECOMBINASE"/>
    <property type="match status" value="1"/>
</dbReference>
<dbReference type="GO" id="GO:0015074">
    <property type="term" value="P:DNA integration"/>
    <property type="evidence" value="ECO:0007669"/>
    <property type="project" value="UniProtKB-KW"/>
</dbReference>
<dbReference type="InterPro" id="IPR010998">
    <property type="entry name" value="Integrase_recombinase_N"/>
</dbReference>
<dbReference type="PANTHER" id="PTHR30349:SF64">
    <property type="entry name" value="PROPHAGE INTEGRASE INTD-RELATED"/>
    <property type="match status" value="1"/>
</dbReference>
<protein>
    <submittedName>
        <fullName evidence="6">Integrase</fullName>
    </submittedName>
</protein>
<dbReference type="Proteomes" id="UP000254807">
    <property type="component" value="Unassembled WGS sequence"/>
</dbReference>
<evidence type="ECO:0000256" key="1">
    <source>
        <dbReference type="ARBA" id="ARBA00008857"/>
    </source>
</evidence>
<evidence type="ECO:0000313" key="6">
    <source>
        <dbReference type="EMBL" id="STD83457.1"/>
    </source>
</evidence>
<keyword evidence="4" id="KW-0233">DNA recombination</keyword>